<feature type="transmembrane region" description="Helical" evidence="1">
    <location>
        <begin position="204"/>
        <end position="224"/>
    </location>
</feature>
<name>A0ABN2FP69_9ACTN</name>
<evidence type="ECO:0000313" key="4">
    <source>
        <dbReference type="Proteomes" id="UP001500064"/>
    </source>
</evidence>
<feature type="transmembrane region" description="Helical" evidence="1">
    <location>
        <begin position="260"/>
        <end position="282"/>
    </location>
</feature>
<dbReference type="RefSeq" id="WP_346110001.1">
    <property type="nucleotide sequence ID" value="NZ_BAAAMU010000052.1"/>
</dbReference>
<keyword evidence="4" id="KW-1185">Reference proteome</keyword>
<feature type="transmembrane region" description="Helical" evidence="1">
    <location>
        <begin position="388"/>
        <end position="407"/>
    </location>
</feature>
<organism evidence="3 4">
    <name type="scientific">Nonomuraea maheshkhaliensis</name>
    <dbReference type="NCBI Taxonomy" id="419590"/>
    <lineage>
        <taxon>Bacteria</taxon>
        <taxon>Bacillati</taxon>
        <taxon>Actinomycetota</taxon>
        <taxon>Actinomycetes</taxon>
        <taxon>Streptosporangiales</taxon>
        <taxon>Streptosporangiaceae</taxon>
        <taxon>Nonomuraea</taxon>
    </lineage>
</organism>
<feature type="transmembrane region" description="Helical" evidence="1">
    <location>
        <begin position="356"/>
        <end position="382"/>
    </location>
</feature>
<keyword evidence="1" id="KW-1133">Transmembrane helix</keyword>
<accession>A0ABN2FP69</accession>
<evidence type="ECO:0000313" key="3">
    <source>
        <dbReference type="EMBL" id="GAA1655606.1"/>
    </source>
</evidence>
<dbReference type="Proteomes" id="UP001500064">
    <property type="component" value="Unassembled WGS sequence"/>
</dbReference>
<protein>
    <submittedName>
        <fullName evidence="3">Tripartite tricarboxylate transporter permease</fullName>
    </submittedName>
</protein>
<proteinExistence type="predicted"/>
<dbReference type="Pfam" id="PF01970">
    <property type="entry name" value="TctA"/>
    <property type="match status" value="1"/>
</dbReference>
<feature type="transmembrane region" description="Helical" evidence="1">
    <location>
        <begin position="170"/>
        <end position="192"/>
    </location>
</feature>
<dbReference type="InterPro" id="IPR002823">
    <property type="entry name" value="DUF112_TM"/>
</dbReference>
<keyword evidence="1" id="KW-0472">Membrane</keyword>
<evidence type="ECO:0000256" key="1">
    <source>
        <dbReference type="SAM" id="Phobius"/>
    </source>
</evidence>
<gene>
    <name evidence="3" type="ORF">GCM10009733_061350</name>
</gene>
<feature type="domain" description="DUF112" evidence="2">
    <location>
        <begin position="21"/>
        <end position="440"/>
    </location>
</feature>
<feature type="transmembrane region" description="Helical" evidence="1">
    <location>
        <begin position="20"/>
        <end position="40"/>
    </location>
</feature>
<reference evidence="3 4" key="1">
    <citation type="journal article" date="2019" name="Int. J. Syst. Evol. Microbiol.">
        <title>The Global Catalogue of Microorganisms (GCM) 10K type strain sequencing project: providing services to taxonomists for standard genome sequencing and annotation.</title>
        <authorList>
            <consortium name="The Broad Institute Genomics Platform"/>
            <consortium name="The Broad Institute Genome Sequencing Center for Infectious Disease"/>
            <person name="Wu L."/>
            <person name="Ma J."/>
        </authorList>
    </citation>
    <scope>NUCLEOTIDE SEQUENCE [LARGE SCALE GENOMIC DNA]</scope>
    <source>
        <strain evidence="3 4">JCM 13929</strain>
    </source>
</reference>
<feature type="transmembrane region" description="Helical" evidence="1">
    <location>
        <begin position="464"/>
        <end position="485"/>
    </location>
</feature>
<dbReference type="EMBL" id="BAAAMU010000052">
    <property type="protein sequence ID" value="GAA1655606.1"/>
    <property type="molecule type" value="Genomic_DNA"/>
</dbReference>
<feature type="transmembrane region" description="Helical" evidence="1">
    <location>
        <begin position="320"/>
        <end position="344"/>
    </location>
</feature>
<comment type="caution">
    <text evidence="3">The sequence shown here is derived from an EMBL/GenBank/DDBJ whole genome shotgun (WGS) entry which is preliminary data.</text>
</comment>
<feature type="transmembrane region" description="Helical" evidence="1">
    <location>
        <begin position="148"/>
        <end position="163"/>
    </location>
</feature>
<dbReference type="PANTHER" id="PTHR35342">
    <property type="entry name" value="TRICARBOXYLIC TRANSPORT PROTEIN"/>
    <property type="match status" value="1"/>
</dbReference>
<sequence length="511" mass="52337">MGDAIDNLGAGFATFADPAYLVLALVGVVLGTVVGVLPGIGPIGAMSVLLGMTTQLGPTGSLILFAGIYFGSTYGGSTTSILLNVPGEASSVVTALDGHAMTKRGRAGPALTIAAVSSFLAGTIAIFGLMMSAPWLSGLAVKLGPPEYLALCVAGLLLLAALAEGSAAKAIVMICAGLAIGTVGIDPAGGQLRFTMGSDALAEGFSFIALVMGVFGVAEALTMVGRHRRPEPVRAPRLRELLPSGEESRRAAPAAVRGSVIGFLLGLVPGPAAVLSTFASYVTERKISKDPGRFGKGAVEGVAGPEAANNAAAGAAFVPLLALGIPFAPTMALVLAALLLNGIVPGPTFVADQPELFWTVIAAMYIANLMLLVLNLPLVGIFTRLLSIPPQALMPFVIGLCVVGVYAENNSMFDVVVMLVAGLLGFVLRRAGYSMAPFVLAVVLQPTLEVSLRQTLAFSDGDPGYVLGRPITMVILGLVVLAVALSVRRAFRARRAVSPRPGRVPEEERAS</sequence>
<feature type="transmembrane region" description="Helical" evidence="1">
    <location>
        <begin position="419"/>
        <end position="444"/>
    </location>
</feature>
<feature type="transmembrane region" description="Helical" evidence="1">
    <location>
        <begin position="111"/>
        <end position="136"/>
    </location>
</feature>
<dbReference type="PANTHER" id="PTHR35342:SF5">
    <property type="entry name" value="TRICARBOXYLIC TRANSPORT PROTEIN"/>
    <property type="match status" value="1"/>
</dbReference>
<evidence type="ECO:0000259" key="2">
    <source>
        <dbReference type="Pfam" id="PF01970"/>
    </source>
</evidence>
<keyword evidence="1" id="KW-0812">Transmembrane</keyword>